<dbReference type="Gene3D" id="3.75.10.10">
    <property type="entry name" value="L-arginine/glycine Amidinotransferase, Chain A"/>
    <property type="match status" value="1"/>
</dbReference>
<accession>A0A495VX49</accession>
<evidence type="ECO:0000313" key="3">
    <source>
        <dbReference type="Proteomes" id="UP000282084"/>
    </source>
</evidence>
<comment type="caution">
    <text evidence="2">The sequence shown here is derived from an EMBL/GenBank/DDBJ whole genome shotgun (WGS) entry which is preliminary data.</text>
</comment>
<protein>
    <submittedName>
        <fullName evidence="2">N-dimethylarginine dimethylaminohydrolase</fullName>
    </submittedName>
</protein>
<dbReference type="RefSeq" id="WP_121011341.1">
    <property type="nucleotide sequence ID" value="NZ_RBXO01000001.1"/>
</dbReference>
<dbReference type="EMBL" id="RBXO01000001">
    <property type="protein sequence ID" value="RKT53819.1"/>
    <property type="molecule type" value="Genomic_DNA"/>
</dbReference>
<evidence type="ECO:0000313" key="2">
    <source>
        <dbReference type="EMBL" id="RKT53819.1"/>
    </source>
</evidence>
<organism evidence="2 3">
    <name type="scientific">Saccharothrix australiensis</name>
    <dbReference type="NCBI Taxonomy" id="2072"/>
    <lineage>
        <taxon>Bacteria</taxon>
        <taxon>Bacillati</taxon>
        <taxon>Actinomycetota</taxon>
        <taxon>Actinomycetes</taxon>
        <taxon>Pseudonocardiales</taxon>
        <taxon>Pseudonocardiaceae</taxon>
        <taxon>Saccharothrix</taxon>
    </lineage>
</organism>
<dbReference type="Pfam" id="PF02274">
    <property type="entry name" value="ADI"/>
    <property type="match status" value="1"/>
</dbReference>
<feature type="region of interest" description="Disordered" evidence="1">
    <location>
        <begin position="1"/>
        <end position="22"/>
    </location>
</feature>
<dbReference type="OrthoDB" id="9807502at2"/>
<name>A0A495VX49_9PSEU</name>
<reference evidence="2 3" key="1">
    <citation type="submission" date="2018-10" db="EMBL/GenBank/DDBJ databases">
        <title>Sequencing the genomes of 1000 actinobacteria strains.</title>
        <authorList>
            <person name="Klenk H.-P."/>
        </authorList>
    </citation>
    <scope>NUCLEOTIDE SEQUENCE [LARGE SCALE GENOMIC DNA]</scope>
    <source>
        <strain evidence="2 3">DSM 43800</strain>
    </source>
</reference>
<sequence>MTRGTTGPELPGTLGGAGWVPRAGTHADDVERGELWTACGYRHEWTPLRAVQLARPPASFAAVTDVRDHLMEAPVDLGALRAETEGIAEAFRDEGVRVRFVHPPATCPPNVVFQRDLFFMTPEGAVLARAASAQRAGEERHTAHALSAAGYPILRTVGGAATFEGADALWLDERTVAVGVGFRTNAAGARAVREALRDQGAEVVEVPLARGVQHLLGTVVPLAERFAAVRRDTVTPPLRRLLAERDYDLVEFPDDEDVVRRRGMNLVALGPRRVLVPAGAPSVRRALERSGVDVREVPTTQHVRAAGGLGCVTGVLHRAAPGG</sequence>
<evidence type="ECO:0000256" key="1">
    <source>
        <dbReference type="SAM" id="MobiDB-lite"/>
    </source>
</evidence>
<dbReference type="SUPFAM" id="SSF55909">
    <property type="entry name" value="Pentein"/>
    <property type="match status" value="1"/>
</dbReference>
<dbReference type="Proteomes" id="UP000282084">
    <property type="component" value="Unassembled WGS sequence"/>
</dbReference>
<dbReference type="PANTHER" id="PTHR47271">
    <property type="entry name" value="ARGININE DEIMINASE"/>
    <property type="match status" value="1"/>
</dbReference>
<dbReference type="AlphaFoldDB" id="A0A495VX49"/>
<dbReference type="PANTHER" id="PTHR47271:SF2">
    <property type="entry name" value="ARGININE DEIMINASE"/>
    <property type="match status" value="1"/>
</dbReference>
<keyword evidence="3" id="KW-1185">Reference proteome</keyword>
<gene>
    <name evidence="2" type="ORF">C8E97_2401</name>
</gene>
<feature type="compositionally biased region" description="Low complexity" evidence="1">
    <location>
        <begin position="1"/>
        <end position="12"/>
    </location>
</feature>
<dbReference type="GO" id="GO:0019546">
    <property type="term" value="P:L-arginine deiminase pathway"/>
    <property type="evidence" value="ECO:0007669"/>
    <property type="project" value="TreeGrafter"/>
</dbReference>
<proteinExistence type="predicted"/>
<dbReference type="GO" id="GO:0016990">
    <property type="term" value="F:arginine deiminase activity"/>
    <property type="evidence" value="ECO:0007669"/>
    <property type="project" value="TreeGrafter"/>
</dbReference>
<keyword evidence="2" id="KW-0378">Hydrolase</keyword>